<feature type="compositionally biased region" description="Gly residues" evidence="1">
    <location>
        <begin position="91"/>
        <end position="102"/>
    </location>
</feature>
<dbReference type="EMBL" id="BAABJR010000008">
    <property type="protein sequence ID" value="GAA5210035.1"/>
    <property type="molecule type" value="Genomic_DNA"/>
</dbReference>
<keyword evidence="3" id="KW-1185">Reference proteome</keyword>
<evidence type="ECO:0000256" key="1">
    <source>
        <dbReference type="SAM" id="MobiDB-lite"/>
    </source>
</evidence>
<proteinExistence type="predicted"/>
<sequence>MPAGTARSTPSTARVSPNVFTSPAVSIASPDVCVLIGGGPSAFLGYAFLGYAWEDLYRRANSSVVHSDFPADGPKVGGRRDRETESPPTGGPGGGARAGLEE</sequence>
<accession>A0ABP9T6I8</accession>
<dbReference type="Proteomes" id="UP001499878">
    <property type="component" value="Unassembled WGS sequence"/>
</dbReference>
<reference evidence="3" key="1">
    <citation type="journal article" date="2019" name="Int. J. Syst. Evol. Microbiol.">
        <title>The Global Catalogue of Microorganisms (GCM) 10K type strain sequencing project: providing services to taxonomists for standard genome sequencing and annotation.</title>
        <authorList>
            <consortium name="The Broad Institute Genomics Platform"/>
            <consortium name="The Broad Institute Genome Sequencing Center for Infectious Disease"/>
            <person name="Wu L."/>
            <person name="Ma J."/>
        </authorList>
    </citation>
    <scope>NUCLEOTIDE SEQUENCE [LARGE SCALE GENOMIC DNA]</scope>
    <source>
        <strain evidence="3">JCM 18306</strain>
    </source>
</reference>
<comment type="caution">
    <text evidence="2">The sequence shown here is derived from an EMBL/GenBank/DDBJ whole genome shotgun (WGS) entry which is preliminary data.</text>
</comment>
<feature type="region of interest" description="Disordered" evidence="1">
    <location>
        <begin position="64"/>
        <end position="102"/>
    </location>
</feature>
<name>A0ABP9T6I8_9ACTN</name>
<protein>
    <submittedName>
        <fullName evidence="2">Uncharacterized protein</fullName>
    </submittedName>
</protein>
<evidence type="ECO:0000313" key="3">
    <source>
        <dbReference type="Proteomes" id="UP001499878"/>
    </source>
</evidence>
<gene>
    <name evidence="2" type="ORF">GCM10023323_36040</name>
</gene>
<evidence type="ECO:0000313" key="2">
    <source>
        <dbReference type="EMBL" id="GAA5210035.1"/>
    </source>
</evidence>
<organism evidence="2 3">
    <name type="scientific">Streptomyces thinghirensis</name>
    <dbReference type="NCBI Taxonomy" id="551547"/>
    <lineage>
        <taxon>Bacteria</taxon>
        <taxon>Bacillati</taxon>
        <taxon>Actinomycetota</taxon>
        <taxon>Actinomycetes</taxon>
        <taxon>Kitasatosporales</taxon>
        <taxon>Streptomycetaceae</taxon>
        <taxon>Streptomyces</taxon>
    </lineage>
</organism>